<name>A0A074JFP9_9RHOB</name>
<keyword evidence="2" id="KW-1185">Reference proteome</keyword>
<reference evidence="1 2" key="1">
    <citation type="submission" date="2013-07" db="EMBL/GenBank/DDBJ databases">
        <title>Thioclava pacifica DSM 10166 Genome Sequencing.</title>
        <authorList>
            <person name="Lai Q."/>
            <person name="Shao Z."/>
        </authorList>
    </citation>
    <scope>NUCLEOTIDE SEQUENCE [LARGE SCALE GENOMIC DNA]</scope>
    <source>
        <strain evidence="1 2">DSM 10166</strain>
    </source>
</reference>
<evidence type="ECO:0000313" key="2">
    <source>
        <dbReference type="Proteomes" id="UP000027432"/>
    </source>
</evidence>
<proteinExistence type="predicted"/>
<protein>
    <recommendedName>
        <fullName evidence="3">DUF1127 domain-containing protein</fullName>
    </recommendedName>
</protein>
<organism evidence="1 2">
    <name type="scientific">Thioclava pacifica DSM 10166</name>
    <dbReference type="NCBI Taxonomy" id="1353537"/>
    <lineage>
        <taxon>Bacteria</taxon>
        <taxon>Pseudomonadati</taxon>
        <taxon>Pseudomonadota</taxon>
        <taxon>Alphaproteobacteria</taxon>
        <taxon>Rhodobacterales</taxon>
        <taxon>Paracoccaceae</taxon>
        <taxon>Thioclava</taxon>
    </lineage>
</organism>
<dbReference type="eggNOG" id="ENOG5032IDH">
    <property type="taxonomic scope" value="Bacteria"/>
</dbReference>
<sequence length="71" mass="7979">MAFITTAGQSGQSVFARAVHGIAEGLVTYMERQSRQSQIQRLEAKSDAELAAMGLSRDRIVAHVFRDRFYF</sequence>
<accession>A0A074JFP9</accession>
<dbReference type="Proteomes" id="UP000027432">
    <property type="component" value="Unassembled WGS sequence"/>
</dbReference>
<dbReference type="RefSeq" id="WP_038072971.1">
    <property type="nucleotide sequence ID" value="NZ_AUND01000001.1"/>
</dbReference>
<dbReference type="STRING" id="1353537.TP2_02710"/>
<gene>
    <name evidence="1" type="ORF">TP2_02710</name>
</gene>
<evidence type="ECO:0000313" key="1">
    <source>
        <dbReference type="EMBL" id="KEO56456.1"/>
    </source>
</evidence>
<comment type="caution">
    <text evidence="1">The sequence shown here is derived from an EMBL/GenBank/DDBJ whole genome shotgun (WGS) entry which is preliminary data.</text>
</comment>
<dbReference type="AlphaFoldDB" id="A0A074JFP9"/>
<dbReference type="EMBL" id="AUND01000001">
    <property type="protein sequence ID" value="KEO56456.1"/>
    <property type="molecule type" value="Genomic_DNA"/>
</dbReference>
<evidence type="ECO:0008006" key="3">
    <source>
        <dbReference type="Google" id="ProtNLM"/>
    </source>
</evidence>
<dbReference type="OrthoDB" id="7867799at2"/>